<dbReference type="Proteomes" id="UP000266841">
    <property type="component" value="Unassembled WGS sequence"/>
</dbReference>
<dbReference type="CDD" id="cd21036">
    <property type="entry name" value="WH_MUS81"/>
    <property type="match status" value="1"/>
</dbReference>
<dbReference type="CDD" id="cd22367">
    <property type="entry name" value="XPF_ERCC4_MUS81-like"/>
    <property type="match status" value="1"/>
</dbReference>
<dbReference type="GO" id="GO:0008821">
    <property type="term" value="F:crossover junction DNA endonuclease activity"/>
    <property type="evidence" value="ECO:0007669"/>
    <property type="project" value="UniProtKB-UniRule"/>
</dbReference>
<dbReference type="GO" id="GO:0000712">
    <property type="term" value="P:resolution of meiotic recombination intermediates"/>
    <property type="evidence" value="ECO:0007669"/>
    <property type="project" value="TreeGrafter"/>
</dbReference>
<dbReference type="InterPro" id="IPR006166">
    <property type="entry name" value="ERCC4_domain"/>
</dbReference>
<dbReference type="Gene3D" id="1.10.720.30">
    <property type="entry name" value="SAP domain"/>
    <property type="match status" value="1"/>
</dbReference>
<dbReference type="Pfam" id="PF02037">
    <property type="entry name" value="SAP"/>
    <property type="match status" value="1"/>
</dbReference>
<feature type="region of interest" description="Disordered" evidence="3">
    <location>
        <begin position="407"/>
        <end position="429"/>
    </location>
</feature>
<protein>
    <recommendedName>
        <fullName evidence="2">Crossover junction endonuclease MUS81</fullName>
        <ecNumber evidence="2">3.1.22.-</ecNumber>
    </recommendedName>
</protein>
<feature type="domain" description="SAP" evidence="4">
    <location>
        <begin position="449"/>
        <end position="480"/>
    </location>
</feature>
<evidence type="ECO:0000256" key="1">
    <source>
        <dbReference type="ARBA" id="ARBA00022801"/>
    </source>
</evidence>
<dbReference type="InterPro" id="IPR003034">
    <property type="entry name" value="SAP_dom"/>
</dbReference>
<evidence type="ECO:0000256" key="3">
    <source>
        <dbReference type="SAM" id="MobiDB-lite"/>
    </source>
</evidence>
<dbReference type="GO" id="GO:0048476">
    <property type="term" value="C:Holliday junction resolvase complex"/>
    <property type="evidence" value="ECO:0007669"/>
    <property type="project" value="UniProtKB-UniRule"/>
</dbReference>
<organism evidence="6 7">
    <name type="scientific">Thalassiosira oceanica</name>
    <name type="common">Marine diatom</name>
    <dbReference type="NCBI Taxonomy" id="159749"/>
    <lineage>
        <taxon>Eukaryota</taxon>
        <taxon>Sar</taxon>
        <taxon>Stramenopiles</taxon>
        <taxon>Ochrophyta</taxon>
        <taxon>Bacillariophyta</taxon>
        <taxon>Coscinodiscophyceae</taxon>
        <taxon>Thalassiosirophycidae</taxon>
        <taxon>Thalassiosirales</taxon>
        <taxon>Thalassiosiraceae</taxon>
        <taxon>Thalassiosira</taxon>
    </lineage>
</organism>
<dbReference type="eggNOG" id="ENOG502TDEY">
    <property type="taxonomic scope" value="Eukaryota"/>
</dbReference>
<dbReference type="PANTHER" id="PTHR13451:SF0">
    <property type="entry name" value="CROSSOVER JUNCTION ENDONUCLEASE MUS81"/>
    <property type="match status" value="1"/>
</dbReference>
<dbReference type="GO" id="GO:0003677">
    <property type="term" value="F:DNA binding"/>
    <property type="evidence" value="ECO:0007669"/>
    <property type="project" value="UniProtKB-UniRule"/>
</dbReference>
<name>K0T6R5_THAOC</name>
<dbReference type="GO" id="GO:0005634">
    <property type="term" value="C:nucleus"/>
    <property type="evidence" value="ECO:0007669"/>
    <property type="project" value="UniProtKB-SubCell"/>
</dbReference>
<accession>K0T6R5</accession>
<reference evidence="6 7" key="1">
    <citation type="journal article" date="2012" name="Genome Biol.">
        <title>Genome and low-iron response of an oceanic diatom adapted to chronic iron limitation.</title>
        <authorList>
            <person name="Lommer M."/>
            <person name="Specht M."/>
            <person name="Roy A.S."/>
            <person name="Kraemer L."/>
            <person name="Andreson R."/>
            <person name="Gutowska M.A."/>
            <person name="Wolf J."/>
            <person name="Bergner S.V."/>
            <person name="Schilhabel M.B."/>
            <person name="Klostermeier U.C."/>
            <person name="Beiko R.G."/>
            <person name="Rosenstiel P."/>
            <person name="Hippler M."/>
            <person name="Laroche J."/>
        </authorList>
    </citation>
    <scope>NUCLEOTIDE SEQUENCE [LARGE SCALE GENOMIC DNA]</scope>
    <source>
        <strain evidence="6 7">CCMP1005</strain>
    </source>
</reference>
<feature type="domain" description="ERCC4" evidence="5">
    <location>
        <begin position="228"/>
        <end position="351"/>
    </location>
</feature>
<evidence type="ECO:0000259" key="4">
    <source>
        <dbReference type="Pfam" id="PF02037"/>
    </source>
</evidence>
<feature type="non-terminal residue" evidence="6">
    <location>
        <position position="1"/>
    </location>
</feature>
<gene>
    <name evidence="6" type="ORF">THAOC_05720</name>
</gene>
<dbReference type="SUPFAM" id="SSF68906">
    <property type="entry name" value="SAP domain"/>
    <property type="match status" value="1"/>
</dbReference>
<keyword evidence="7" id="KW-1185">Reference proteome</keyword>
<dbReference type="GO" id="GO:0031573">
    <property type="term" value="P:mitotic intra-S DNA damage checkpoint signaling"/>
    <property type="evidence" value="ECO:0007669"/>
    <property type="project" value="TreeGrafter"/>
</dbReference>
<dbReference type="GO" id="GO:0046872">
    <property type="term" value="F:metal ion binding"/>
    <property type="evidence" value="ECO:0007669"/>
    <property type="project" value="UniProtKB-UniRule"/>
</dbReference>
<dbReference type="InterPro" id="IPR047417">
    <property type="entry name" value="WHD_MUS81"/>
</dbReference>
<sequence>PLRSPEAAKRLKGVGGQYYEVLTKSVKGAGKNKKAFQPAVNKFSSVAAAGLVALLELEAADPPSLGSFSMESLLGKINDLLDPRCNANLNQRVEYYLDANNIDPGWLQIKKLISSNASIDLDLPFIKERKRKDACPSGRMYELTDTGRAMAKRLKLYARTLVESGPLRQLPDTTVDEEFGMVTMSMDFREGGGGGKSLHRYCDELDRYALMPRMISSCFFSLTSLRPSRGVPYVVRELKVADYIFFIGDKLAPILIERKTAEDVASSLHDGRWERQQRNMRKAQFVLGGGPARRCQICCDPSKRTVHGGNVGRRNWSQSVDDVENAIGTLPSLGFSVMRSKGHLHTVTILARIVSDVSWRANNKSIDAHFNYAQFMTRVKHVSEEMGDPPSDPQHQNPAPPIVVENRRTAASSSHASASAAASSVPKNSTFDEGAARAQLEHNEAAAELRKLSIAALKERCKERDEKISGKKDDLIARLLKPRKPEILILRARRKLYVPRVPSSNAAIMVALVLHHTPGSQGITKERLMVLAEETGVSKESMSGDGGSFYDGWSGVKQLLDGDPALVRKEKGFRYSLTTQRKCPPRLCANLLHTALAPILHWHAFRNYSAPNMCGIAVAKGKWAIPMS</sequence>
<dbReference type="GO" id="GO:0000727">
    <property type="term" value="P:double-strand break repair via break-induced replication"/>
    <property type="evidence" value="ECO:0007669"/>
    <property type="project" value="UniProtKB-UniRule"/>
</dbReference>
<keyword evidence="2" id="KW-0234">DNA repair</keyword>
<dbReference type="PANTHER" id="PTHR13451">
    <property type="entry name" value="CLASS II CROSSOVER JUNCTION ENDONUCLEASE MUS81"/>
    <property type="match status" value="1"/>
</dbReference>
<dbReference type="EMBL" id="AGNL01005415">
    <property type="protein sequence ID" value="EJK72719.1"/>
    <property type="molecule type" value="Genomic_DNA"/>
</dbReference>
<evidence type="ECO:0000256" key="2">
    <source>
        <dbReference type="RuleBase" id="RU369042"/>
    </source>
</evidence>
<dbReference type="InterPro" id="IPR036388">
    <property type="entry name" value="WH-like_DNA-bd_sf"/>
</dbReference>
<comment type="subcellular location">
    <subcellularLocation>
        <location evidence="2">Nucleus</location>
    </subcellularLocation>
</comment>
<dbReference type="AlphaFoldDB" id="K0T6R5"/>
<keyword evidence="2" id="KW-0255">Endonuclease</keyword>
<comment type="cofactor">
    <cofactor evidence="2">
        <name>Mg(2+)</name>
        <dbReference type="ChEBI" id="CHEBI:18420"/>
    </cofactor>
</comment>
<dbReference type="Gene3D" id="1.10.10.10">
    <property type="entry name" value="Winged helix-like DNA-binding domain superfamily/Winged helix DNA-binding domain"/>
    <property type="match status" value="1"/>
</dbReference>
<keyword evidence="1 2" id="KW-0378">Hydrolase</keyword>
<dbReference type="OrthoDB" id="48692at2759"/>
<keyword evidence="2" id="KW-0460">Magnesium</keyword>
<dbReference type="GO" id="GO:0006308">
    <property type="term" value="P:DNA catabolic process"/>
    <property type="evidence" value="ECO:0007669"/>
    <property type="project" value="UniProtKB-UniRule"/>
</dbReference>
<keyword evidence="2" id="KW-0479">Metal-binding</keyword>
<comment type="similarity">
    <text evidence="2">Belongs to the XPF family.</text>
</comment>
<feature type="compositionally biased region" description="Low complexity" evidence="3">
    <location>
        <begin position="410"/>
        <end position="424"/>
    </location>
</feature>
<proteinExistence type="inferred from homology"/>
<evidence type="ECO:0000313" key="7">
    <source>
        <dbReference type="Proteomes" id="UP000266841"/>
    </source>
</evidence>
<dbReference type="EC" id="3.1.22.-" evidence="2"/>
<keyword evidence="2" id="KW-0539">Nucleus</keyword>
<dbReference type="SUPFAM" id="SSF52980">
    <property type="entry name" value="Restriction endonuclease-like"/>
    <property type="match status" value="1"/>
</dbReference>
<keyword evidence="2" id="KW-0540">Nuclease</keyword>
<comment type="subunit">
    <text evidence="2">Interacts with EME1.</text>
</comment>
<dbReference type="Gene3D" id="3.40.50.10130">
    <property type="match status" value="1"/>
</dbReference>
<evidence type="ECO:0000313" key="6">
    <source>
        <dbReference type="EMBL" id="EJK72719.1"/>
    </source>
</evidence>
<dbReference type="Pfam" id="PF02732">
    <property type="entry name" value="ERCC4"/>
    <property type="match status" value="1"/>
</dbReference>
<dbReference type="GO" id="GO:0048257">
    <property type="term" value="F:3'-flap endonuclease activity"/>
    <property type="evidence" value="ECO:0007669"/>
    <property type="project" value="TreeGrafter"/>
</dbReference>
<keyword evidence="2" id="KW-0233">DNA recombination</keyword>
<dbReference type="InterPro" id="IPR033309">
    <property type="entry name" value="Mus81"/>
</dbReference>
<dbReference type="InterPro" id="IPR011335">
    <property type="entry name" value="Restrct_endonuc-II-like"/>
</dbReference>
<comment type="caution">
    <text evidence="6">The sequence shown here is derived from an EMBL/GenBank/DDBJ whole genome shotgun (WGS) entry which is preliminary data.</text>
</comment>
<keyword evidence="2" id="KW-0227">DNA damage</keyword>
<comment type="function">
    <text evidence="2">Interacts with EME1 to form a DNA structure-specific endonuclease with substrate preference for branched DNA structures with a 5'-end at the branch nick. Typical substrates include 3'-flap structures, D-loops, replication forks and nicked Holliday junctions. May be required in mitosis for the processing of stalled or collapsed replication fork intermediates. May be required in meiosis for the repair of meiosis-specific double strand breaks subsequent to single-end invasion (SEI).</text>
</comment>
<evidence type="ECO:0000259" key="5">
    <source>
        <dbReference type="Pfam" id="PF02732"/>
    </source>
</evidence>
<dbReference type="InterPro" id="IPR036361">
    <property type="entry name" value="SAP_dom_sf"/>
</dbReference>